<keyword evidence="2" id="KW-0732">Signal</keyword>
<accession>A0A7K0E1H1</accession>
<evidence type="ECO:0000256" key="2">
    <source>
        <dbReference type="SAM" id="SignalP"/>
    </source>
</evidence>
<dbReference type="Proteomes" id="UP000431401">
    <property type="component" value="Unassembled WGS sequence"/>
</dbReference>
<evidence type="ECO:0000256" key="1">
    <source>
        <dbReference type="SAM" id="MobiDB-lite"/>
    </source>
</evidence>
<feature type="compositionally biased region" description="Low complexity" evidence="1">
    <location>
        <begin position="33"/>
        <end position="57"/>
    </location>
</feature>
<keyword evidence="4" id="KW-1185">Reference proteome</keyword>
<protein>
    <recommendedName>
        <fullName evidence="5">Lipoprotein</fullName>
    </recommendedName>
</protein>
<dbReference type="EMBL" id="WEGI01000018">
    <property type="protein sequence ID" value="MQY31262.1"/>
    <property type="molecule type" value="Genomic_DNA"/>
</dbReference>
<dbReference type="PROSITE" id="PS51257">
    <property type="entry name" value="PROKAR_LIPOPROTEIN"/>
    <property type="match status" value="1"/>
</dbReference>
<evidence type="ECO:0000313" key="3">
    <source>
        <dbReference type="EMBL" id="MQY31262.1"/>
    </source>
</evidence>
<organism evidence="3 4">
    <name type="scientific">Nocardia aurantia</name>
    <dbReference type="NCBI Taxonomy" id="2585199"/>
    <lineage>
        <taxon>Bacteria</taxon>
        <taxon>Bacillati</taxon>
        <taxon>Actinomycetota</taxon>
        <taxon>Actinomycetes</taxon>
        <taxon>Mycobacteriales</taxon>
        <taxon>Nocardiaceae</taxon>
        <taxon>Nocardia</taxon>
    </lineage>
</organism>
<proteinExistence type="predicted"/>
<feature type="region of interest" description="Disordered" evidence="1">
    <location>
        <begin position="24"/>
        <end position="57"/>
    </location>
</feature>
<reference evidence="3 4" key="1">
    <citation type="submission" date="2019-10" db="EMBL/GenBank/DDBJ databases">
        <title>Nocardia macrotermitis sp. nov. and Nocardia aurantia sp. nov., isolated from the gut of fungus growing-termite Macrotermes natalensis.</title>
        <authorList>
            <person name="Benndorf R."/>
            <person name="Schwitalla J."/>
            <person name="Martin K."/>
            <person name="De Beer W."/>
            <person name="Kaster A.-K."/>
            <person name="Vollmers J."/>
            <person name="Poulsen M."/>
            <person name="Beemelmanns C."/>
        </authorList>
    </citation>
    <scope>NUCLEOTIDE SEQUENCE [LARGE SCALE GENOMIC DNA]</scope>
    <source>
        <strain evidence="3 4">RB56</strain>
    </source>
</reference>
<evidence type="ECO:0008006" key="5">
    <source>
        <dbReference type="Google" id="ProtNLM"/>
    </source>
</evidence>
<gene>
    <name evidence="3" type="ORF">NRB56_68710</name>
</gene>
<comment type="caution">
    <text evidence="3">The sequence shown here is derived from an EMBL/GenBank/DDBJ whole genome shotgun (WGS) entry which is preliminary data.</text>
</comment>
<feature type="chain" id="PRO_5038995614" description="Lipoprotein" evidence="2">
    <location>
        <begin position="20"/>
        <end position="170"/>
    </location>
</feature>
<feature type="signal peptide" evidence="2">
    <location>
        <begin position="1"/>
        <end position="19"/>
    </location>
</feature>
<sequence length="170" mass="17190">MIREFVLVAIAALAVAGCADTPTSTLPTATRLPTSAHPPAVTTTPAPQPSTAAPIPAGCQPAPADTVATISAAFPDPSYSLADVYAVTAPGGVLTYVGANIMQGTTKASSADVWVARGAVVYSLSGDARRRTTLPDGRKMLSASAGDDYGTKVQTCVTTAERARNQSGGR</sequence>
<evidence type="ECO:0000313" key="4">
    <source>
        <dbReference type="Proteomes" id="UP000431401"/>
    </source>
</evidence>
<name>A0A7K0E1H1_9NOCA</name>
<dbReference type="AlphaFoldDB" id="A0A7K0E1H1"/>